<evidence type="ECO:0000313" key="1">
    <source>
        <dbReference type="EMBL" id="MTV37107.1"/>
    </source>
</evidence>
<protein>
    <submittedName>
        <fullName evidence="1">Uncharacterized protein</fullName>
    </submittedName>
</protein>
<dbReference type="OrthoDB" id="8780025at2"/>
<evidence type="ECO:0000313" key="2">
    <source>
        <dbReference type="Proteomes" id="UP000475582"/>
    </source>
</evidence>
<reference evidence="1 2" key="1">
    <citation type="submission" date="2019-11" db="EMBL/GenBank/DDBJ databases">
        <title>Type strains purchased from KCTC, JCM and DSMZ.</title>
        <authorList>
            <person name="Lu H."/>
        </authorList>
    </citation>
    <scope>NUCLEOTIDE SEQUENCE [LARGE SCALE GENOMIC DNA]</scope>
    <source>
        <strain evidence="1 2">KCTC 22382</strain>
    </source>
</reference>
<organism evidence="1 2">
    <name type="scientific">Duganella radicis</name>
    <dbReference type="NCBI Taxonomy" id="551988"/>
    <lineage>
        <taxon>Bacteria</taxon>
        <taxon>Pseudomonadati</taxon>
        <taxon>Pseudomonadota</taxon>
        <taxon>Betaproteobacteria</taxon>
        <taxon>Burkholderiales</taxon>
        <taxon>Oxalobacteraceae</taxon>
        <taxon>Telluria group</taxon>
        <taxon>Duganella</taxon>
    </lineage>
</organism>
<name>A0A6L6PER2_9BURK</name>
<comment type="caution">
    <text evidence="1">The sequence shown here is derived from an EMBL/GenBank/DDBJ whole genome shotgun (WGS) entry which is preliminary data.</text>
</comment>
<accession>A0A6L6PER2</accession>
<keyword evidence="2" id="KW-1185">Reference proteome</keyword>
<gene>
    <name evidence="1" type="ORF">GM676_05860</name>
</gene>
<dbReference type="Proteomes" id="UP000475582">
    <property type="component" value="Unassembled WGS sequence"/>
</dbReference>
<dbReference type="EMBL" id="WNKY01000003">
    <property type="protein sequence ID" value="MTV37107.1"/>
    <property type="molecule type" value="Genomic_DNA"/>
</dbReference>
<sequence>MATLVKHRKVNIIVLEQGEDIAGNCREGDIAILSDAAGWWIKFVGADGQVDCYGIPYASYNEALWAAKAAAEFGT</sequence>
<proteinExistence type="predicted"/>
<dbReference type="AlphaFoldDB" id="A0A6L6PER2"/>
<dbReference type="RefSeq" id="WP_155462483.1">
    <property type="nucleotide sequence ID" value="NZ_WNKY01000003.1"/>
</dbReference>